<proteinExistence type="predicted"/>
<reference evidence="2" key="1">
    <citation type="submission" date="2016-10" db="EMBL/GenBank/DDBJ databases">
        <authorList>
            <person name="Varghese N."/>
            <person name="Submissions S."/>
        </authorList>
    </citation>
    <scope>NUCLEOTIDE SEQUENCE [LARGE SCALE GENOMIC DNA]</scope>
    <source>
        <strain evidence="2">Nm44</strain>
    </source>
</reference>
<dbReference type="EMBL" id="FOUB01000112">
    <property type="protein sequence ID" value="SFN14090.1"/>
    <property type="molecule type" value="Genomic_DNA"/>
</dbReference>
<dbReference type="AlphaFoldDB" id="A0A1I4WLR3"/>
<sequence length="62" mass="7034">MFLRTLVTSCALLQELLKERLRELAPITKAFPKQGARQLGYRVTVINIVCRDFLLPAIPLGH</sequence>
<evidence type="ECO:0000313" key="1">
    <source>
        <dbReference type="EMBL" id="SFN14090.1"/>
    </source>
</evidence>
<gene>
    <name evidence="1" type="ORF">SAMN05421863_11129</name>
</gene>
<dbReference type="Proteomes" id="UP000183287">
    <property type="component" value="Unassembled WGS sequence"/>
</dbReference>
<keyword evidence="2" id="KW-1185">Reference proteome</keyword>
<evidence type="ECO:0000313" key="2">
    <source>
        <dbReference type="Proteomes" id="UP000183287"/>
    </source>
</evidence>
<accession>A0A1I4WLR3</accession>
<name>A0A1I4WLR3_9PROT</name>
<protein>
    <submittedName>
        <fullName evidence="1">Uncharacterized protein</fullName>
    </submittedName>
</protein>
<organism evidence="1 2">
    <name type="scientific">Nitrosomonas communis</name>
    <dbReference type="NCBI Taxonomy" id="44574"/>
    <lineage>
        <taxon>Bacteria</taxon>
        <taxon>Pseudomonadati</taxon>
        <taxon>Pseudomonadota</taxon>
        <taxon>Betaproteobacteria</taxon>
        <taxon>Nitrosomonadales</taxon>
        <taxon>Nitrosomonadaceae</taxon>
        <taxon>Nitrosomonas</taxon>
    </lineage>
</organism>